<dbReference type="GO" id="GO:0010208">
    <property type="term" value="P:pollen wall assembly"/>
    <property type="evidence" value="ECO:0007669"/>
    <property type="project" value="UniProtKB-ARBA"/>
</dbReference>
<dbReference type="FunFam" id="3.40.47.10:FF:000025">
    <property type="entry name" value="Chalcone synthase 2"/>
    <property type="match status" value="1"/>
</dbReference>
<protein>
    <recommendedName>
        <fullName evidence="8">Chalcone synthase</fullName>
    </recommendedName>
</protein>
<reference evidence="6" key="2">
    <citation type="submission" date="2021-12" db="EMBL/GenBank/DDBJ databases">
        <title>Resequencing data analysis of finger millet.</title>
        <authorList>
            <person name="Hatakeyama M."/>
            <person name="Aluri S."/>
            <person name="Balachadran M.T."/>
            <person name="Sivarajan S.R."/>
            <person name="Poveda L."/>
            <person name="Shimizu-Inatsugi R."/>
            <person name="Schlapbach R."/>
            <person name="Sreeman S.M."/>
            <person name="Shimizu K.K."/>
        </authorList>
    </citation>
    <scope>NUCLEOTIDE SEQUENCE</scope>
</reference>
<evidence type="ECO:0000256" key="1">
    <source>
        <dbReference type="ARBA" id="ARBA00005531"/>
    </source>
</evidence>
<feature type="domain" description="Chalcone/stilbene synthase C-terminal" evidence="5">
    <location>
        <begin position="250"/>
        <end position="389"/>
    </location>
</feature>
<dbReference type="SUPFAM" id="SSF53901">
    <property type="entry name" value="Thiolase-like"/>
    <property type="match status" value="2"/>
</dbReference>
<dbReference type="InterPro" id="IPR012328">
    <property type="entry name" value="Chalcone/stilbene_synt_C"/>
</dbReference>
<keyword evidence="2" id="KW-0808">Transferase</keyword>
<evidence type="ECO:0000313" key="7">
    <source>
        <dbReference type="Proteomes" id="UP001054889"/>
    </source>
</evidence>
<accession>A0AAV5CCX1</accession>
<keyword evidence="2" id="KW-0012">Acyltransferase</keyword>
<sequence>MFLVGNPAVNPSKGTARHMWRADGAASVLGIGTANPANCVRQEDYADYYFSVTKSEHLGNLKAKLKRICHKSAIQKRYFHLTEELLNDHPELLDRTVPSLDARQGILASAVPELTAAAASKAIAEWGRPATEITHLVVSTFSGAHMPGADHRLASLLGLRPFVRRTMLYMHGCSSGSAALRMAKDIAENNHGARVLVACAELTLIMFRAPHGQANNDDELMVMQALFGDGAAAAVVGADPINSVENPDFEMISASQTTIPDTAHLAAGQFRDDGMLFHPSKELPSLVRDNIEHCMAGAFAPLGITAGGWNDLFWAVHPGGRPILDSVEAGLRLEPGKLWASRKVLSEYGNMSGPSVIFVLDELRRTLEDKDQDQEGRQEMGVVLGIGPGSPSRLWSAHWSQVGETTAWPHTARASSLRAPHRALYAHGCSSGSAALRVANDLDLAVNSHGARVLTVIPETEHPAAGRLREDGLLFHSWSAVLSDTEPENKENSNSPWGPPVSDPKLTQPRRRPSPACPYAAWAPAAGQPARPRIDAPTPFRHPLCRPAVRTPPPPAPPILSLARAFHPLLSLPPRRSPSLPRKPRRPAAAPPPRPCREHRELRSSTLVLPAELLSSFPSKSPAIDFSFPASDRRSAASPKLAGEPRPNSFSMQGALGFTYLSGLTRLAQAQVHRWNATADRRRSASSSPH</sequence>
<gene>
    <name evidence="6" type="primary">ga12970</name>
    <name evidence="6" type="ORF">PR202_ga12970</name>
</gene>
<dbReference type="PANTHER" id="PTHR11877">
    <property type="entry name" value="HYDROXYMETHYLGLUTARYL-COA SYNTHASE"/>
    <property type="match status" value="1"/>
</dbReference>
<dbReference type="GO" id="GO:0030639">
    <property type="term" value="P:polyketide biosynthetic process"/>
    <property type="evidence" value="ECO:0007669"/>
    <property type="project" value="TreeGrafter"/>
</dbReference>
<dbReference type="AlphaFoldDB" id="A0AAV5CCX1"/>
<feature type="region of interest" description="Disordered" evidence="3">
    <location>
        <begin position="629"/>
        <end position="649"/>
    </location>
</feature>
<dbReference type="Pfam" id="PF02797">
    <property type="entry name" value="Chal_sti_synt_C"/>
    <property type="match status" value="1"/>
</dbReference>
<reference evidence="6" key="1">
    <citation type="journal article" date="2018" name="DNA Res.">
        <title>Multiple hybrid de novo genome assembly of finger millet, an orphan allotetraploid crop.</title>
        <authorList>
            <person name="Hatakeyama M."/>
            <person name="Aluri S."/>
            <person name="Balachadran M.T."/>
            <person name="Sivarajan S.R."/>
            <person name="Patrignani A."/>
            <person name="Gruter S."/>
            <person name="Poveda L."/>
            <person name="Shimizu-Inatsugi R."/>
            <person name="Baeten J."/>
            <person name="Francoijs K.J."/>
            <person name="Nataraja K.N."/>
            <person name="Reddy Y.A.N."/>
            <person name="Phadnis S."/>
            <person name="Ravikumar R.L."/>
            <person name="Schlapbach R."/>
            <person name="Sreeman S.M."/>
            <person name="Shimizu K.K."/>
        </authorList>
    </citation>
    <scope>NUCLEOTIDE SEQUENCE</scope>
</reference>
<feature type="domain" description="Chalcone/stilbene synthase N-terminal" evidence="4">
    <location>
        <begin position="17"/>
        <end position="240"/>
    </location>
</feature>
<evidence type="ECO:0000259" key="5">
    <source>
        <dbReference type="Pfam" id="PF02797"/>
    </source>
</evidence>
<organism evidence="6 7">
    <name type="scientific">Eleusine coracana subsp. coracana</name>
    <dbReference type="NCBI Taxonomy" id="191504"/>
    <lineage>
        <taxon>Eukaryota</taxon>
        <taxon>Viridiplantae</taxon>
        <taxon>Streptophyta</taxon>
        <taxon>Embryophyta</taxon>
        <taxon>Tracheophyta</taxon>
        <taxon>Spermatophyta</taxon>
        <taxon>Magnoliopsida</taxon>
        <taxon>Liliopsida</taxon>
        <taxon>Poales</taxon>
        <taxon>Poaceae</taxon>
        <taxon>PACMAD clade</taxon>
        <taxon>Chloridoideae</taxon>
        <taxon>Cynodonteae</taxon>
        <taxon>Eleusininae</taxon>
        <taxon>Eleusine</taxon>
    </lineage>
</organism>
<evidence type="ECO:0000259" key="4">
    <source>
        <dbReference type="Pfam" id="PF00195"/>
    </source>
</evidence>
<dbReference type="InterPro" id="IPR001099">
    <property type="entry name" value="Chalcone/stilbene_synt_N"/>
</dbReference>
<dbReference type="InterPro" id="IPR011141">
    <property type="entry name" value="Polyketide_synthase_type-III"/>
</dbReference>
<evidence type="ECO:0000256" key="2">
    <source>
        <dbReference type="RuleBase" id="RU003633"/>
    </source>
</evidence>
<feature type="compositionally biased region" description="Low complexity" evidence="3">
    <location>
        <begin position="517"/>
        <end position="531"/>
    </location>
</feature>
<dbReference type="GO" id="GO:0016747">
    <property type="term" value="F:acyltransferase activity, transferring groups other than amino-acyl groups"/>
    <property type="evidence" value="ECO:0007669"/>
    <property type="project" value="InterPro"/>
</dbReference>
<evidence type="ECO:0000256" key="3">
    <source>
        <dbReference type="SAM" id="MobiDB-lite"/>
    </source>
</evidence>
<name>A0AAV5CCX1_ELECO</name>
<comment type="similarity">
    <text evidence="1 2">Belongs to the thiolase-like superfamily. Chalcone/stilbene synthases family.</text>
</comment>
<dbReference type="EMBL" id="BQKI01000006">
    <property type="protein sequence ID" value="GJM96157.1"/>
    <property type="molecule type" value="Genomic_DNA"/>
</dbReference>
<dbReference type="Proteomes" id="UP001054889">
    <property type="component" value="Unassembled WGS sequence"/>
</dbReference>
<evidence type="ECO:0000313" key="6">
    <source>
        <dbReference type="EMBL" id="GJM96157.1"/>
    </source>
</evidence>
<dbReference type="FunFam" id="3.40.47.10:FF:000014">
    <property type="entry name" value="Chalcone synthase 1"/>
    <property type="match status" value="1"/>
</dbReference>
<keyword evidence="7" id="KW-1185">Reference proteome</keyword>
<evidence type="ECO:0008006" key="8">
    <source>
        <dbReference type="Google" id="ProtNLM"/>
    </source>
</evidence>
<dbReference type="PANTHER" id="PTHR11877:SF29">
    <property type="entry name" value="TYPE III POLYKETIDE SYNTHASE B"/>
    <property type="match status" value="1"/>
</dbReference>
<feature type="region of interest" description="Disordered" evidence="3">
    <location>
        <begin position="484"/>
        <end position="556"/>
    </location>
</feature>
<dbReference type="InterPro" id="IPR016039">
    <property type="entry name" value="Thiolase-like"/>
</dbReference>
<feature type="region of interest" description="Disordered" evidence="3">
    <location>
        <begin position="571"/>
        <end position="600"/>
    </location>
</feature>
<comment type="caution">
    <text evidence="6">The sequence shown here is derived from an EMBL/GenBank/DDBJ whole genome shotgun (WGS) entry which is preliminary data.</text>
</comment>
<dbReference type="Gene3D" id="3.40.47.10">
    <property type="match status" value="2"/>
</dbReference>
<feature type="compositionally biased region" description="Low complexity" evidence="3">
    <location>
        <begin position="571"/>
        <end position="580"/>
    </location>
</feature>
<dbReference type="CDD" id="cd00831">
    <property type="entry name" value="CHS_like"/>
    <property type="match status" value="1"/>
</dbReference>
<proteinExistence type="inferred from homology"/>
<dbReference type="Pfam" id="PF00195">
    <property type="entry name" value="Chal_sti_synt_N"/>
    <property type="match status" value="1"/>
</dbReference>